<sequence>MNVFYAILNVDKARELVAGKVVKCGTCGEDVAVGFPMDVANHVEKHMEEQEGQHAEYASRREVRLFRAKNLECAGYGAQAKWYGQLVEKLVDENQIDWKFLLKEEILVPVVGSG</sequence>
<protein>
    <submittedName>
        <fullName evidence="1">Uncharacterized protein</fullName>
    </submittedName>
</protein>
<comment type="caution">
    <text evidence="1">The sequence shown here is derived from an EMBL/GenBank/DDBJ whole genome shotgun (WGS) entry which is preliminary data.</text>
</comment>
<gene>
    <name evidence="1" type="ORF">LCGC14_2662280</name>
</gene>
<organism evidence="1">
    <name type="scientific">marine sediment metagenome</name>
    <dbReference type="NCBI Taxonomy" id="412755"/>
    <lineage>
        <taxon>unclassified sequences</taxon>
        <taxon>metagenomes</taxon>
        <taxon>ecological metagenomes</taxon>
    </lineage>
</organism>
<name>A0A0F8ZRL3_9ZZZZ</name>
<reference evidence="1" key="1">
    <citation type="journal article" date="2015" name="Nature">
        <title>Complex archaea that bridge the gap between prokaryotes and eukaryotes.</title>
        <authorList>
            <person name="Spang A."/>
            <person name="Saw J.H."/>
            <person name="Jorgensen S.L."/>
            <person name="Zaremba-Niedzwiedzka K."/>
            <person name="Martijn J."/>
            <person name="Lind A.E."/>
            <person name="van Eijk R."/>
            <person name="Schleper C."/>
            <person name="Guy L."/>
            <person name="Ettema T.J."/>
        </authorList>
    </citation>
    <scope>NUCLEOTIDE SEQUENCE</scope>
</reference>
<dbReference type="EMBL" id="LAZR01046462">
    <property type="protein sequence ID" value="KKK96487.1"/>
    <property type="molecule type" value="Genomic_DNA"/>
</dbReference>
<dbReference type="AlphaFoldDB" id="A0A0F8ZRL3"/>
<accession>A0A0F8ZRL3</accession>
<evidence type="ECO:0000313" key="1">
    <source>
        <dbReference type="EMBL" id="KKK96487.1"/>
    </source>
</evidence>
<proteinExistence type="predicted"/>